<evidence type="ECO:0000313" key="1">
    <source>
        <dbReference type="EMBL" id="VDP71717.1"/>
    </source>
</evidence>
<reference evidence="3" key="1">
    <citation type="submission" date="2016-06" db="UniProtKB">
        <authorList>
            <consortium name="WormBaseParasite"/>
        </authorList>
    </citation>
    <scope>IDENTIFICATION</scope>
</reference>
<name>A0A183AAZ6_9TREM</name>
<sequence>MAFSVNLRAEGVSVMGRKRLERIEELDALGIGMIVTDLQQSWLVEVLRNSFTMEAITPAREAAPNLKRASSLVVFPACHRGRYPDI</sequence>
<keyword evidence="2" id="KW-1185">Reference proteome</keyword>
<gene>
    <name evidence="1" type="ORF">ECPE_LOCUS4131</name>
</gene>
<dbReference type="Proteomes" id="UP000272942">
    <property type="component" value="Unassembled WGS sequence"/>
</dbReference>
<organism evidence="3">
    <name type="scientific">Echinostoma caproni</name>
    <dbReference type="NCBI Taxonomy" id="27848"/>
    <lineage>
        <taxon>Eukaryota</taxon>
        <taxon>Metazoa</taxon>
        <taxon>Spiralia</taxon>
        <taxon>Lophotrochozoa</taxon>
        <taxon>Platyhelminthes</taxon>
        <taxon>Trematoda</taxon>
        <taxon>Digenea</taxon>
        <taxon>Plagiorchiida</taxon>
        <taxon>Echinostomata</taxon>
        <taxon>Echinostomatoidea</taxon>
        <taxon>Echinostomatidae</taxon>
        <taxon>Echinostoma</taxon>
    </lineage>
</organism>
<accession>A0A183AAZ6</accession>
<proteinExistence type="predicted"/>
<dbReference type="WBParaSite" id="ECPE_0000413901-mRNA-1">
    <property type="protein sequence ID" value="ECPE_0000413901-mRNA-1"/>
    <property type="gene ID" value="ECPE_0000413901"/>
</dbReference>
<reference evidence="1 2" key="2">
    <citation type="submission" date="2018-11" db="EMBL/GenBank/DDBJ databases">
        <authorList>
            <consortium name="Pathogen Informatics"/>
        </authorList>
    </citation>
    <scope>NUCLEOTIDE SEQUENCE [LARGE SCALE GENOMIC DNA]</scope>
    <source>
        <strain evidence="1 2">Egypt</strain>
    </source>
</reference>
<dbReference type="AlphaFoldDB" id="A0A183AAZ6"/>
<evidence type="ECO:0000313" key="2">
    <source>
        <dbReference type="Proteomes" id="UP000272942"/>
    </source>
</evidence>
<dbReference type="EMBL" id="UZAN01041019">
    <property type="protein sequence ID" value="VDP71717.1"/>
    <property type="molecule type" value="Genomic_DNA"/>
</dbReference>
<evidence type="ECO:0000313" key="3">
    <source>
        <dbReference type="WBParaSite" id="ECPE_0000413901-mRNA-1"/>
    </source>
</evidence>
<protein>
    <submittedName>
        <fullName evidence="3">EAL domain-containing protein</fullName>
    </submittedName>
</protein>